<keyword evidence="2" id="KW-1185">Reference proteome</keyword>
<proteinExistence type="predicted"/>
<dbReference type="EMBL" id="LNQR01000117">
    <property type="protein sequence ID" value="KWT78302.1"/>
    <property type="molecule type" value="Genomic_DNA"/>
</dbReference>
<sequence length="50" mass="5967">MLKQLHQKILKEAMVVCLETEDLYFSHPLNERIKVVLYIYNLCKKSKCLV</sequence>
<name>A0ABR5SC12_9BACT</name>
<organism evidence="1 2">
    <name type="scientific">Candidatus Magnetominusculus xianensis</name>
    <dbReference type="NCBI Taxonomy" id="1748249"/>
    <lineage>
        <taxon>Bacteria</taxon>
        <taxon>Pseudomonadati</taxon>
        <taxon>Nitrospirota</taxon>
        <taxon>Nitrospiria</taxon>
        <taxon>Nitrospirales</taxon>
        <taxon>Nitrospiraceae</taxon>
        <taxon>Candidatus Magnetominusculus</taxon>
    </lineage>
</organism>
<accession>A0ABR5SC12</accession>
<dbReference type="RefSeq" id="WP_157073023.1">
    <property type="nucleotide sequence ID" value="NZ_LNQR01000117.1"/>
</dbReference>
<protein>
    <submittedName>
        <fullName evidence="1">Uncharacterized protein</fullName>
    </submittedName>
</protein>
<dbReference type="Proteomes" id="UP000060487">
    <property type="component" value="Unassembled WGS sequence"/>
</dbReference>
<gene>
    <name evidence="1" type="ORF">ASN18_2907</name>
</gene>
<evidence type="ECO:0000313" key="1">
    <source>
        <dbReference type="EMBL" id="KWT78302.1"/>
    </source>
</evidence>
<reference evidence="1 2" key="1">
    <citation type="submission" date="2015-11" db="EMBL/GenBank/DDBJ databases">
        <authorList>
            <person name="Lin W."/>
        </authorList>
    </citation>
    <scope>NUCLEOTIDE SEQUENCE [LARGE SCALE GENOMIC DNA]</scope>
    <source>
        <strain evidence="1 2">HCH-1</strain>
    </source>
</reference>
<comment type="caution">
    <text evidence="1">The sequence shown here is derived from an EMBL/GenBank/DDBJ whole genome shotgun (WGS) entry which is preliminary data.</text>
</comment>
<evidence type="ECO:0000313" key="2">
    <source>
        <dbReference type="Proteomes" id="UP000060487"/>
    </source>
</evidence>